<comment type="caution">
    <text evidence="1">The sequence shown here is derived from an EMBL/GenBank/DDBJ whole genome shotgun (WGS) entry which is preliminary data.</text>
</comment>
<evidence type="ECO:0000313" key="1">
    <source>
        <dbReference type="EMBL" id="CAG8713870.1"/>
    </source>
</evidence>
<organism evidence="1 2">
    <name type="scientific">Acaulospora colombiana</name>
    <dbReference type="NCBI Taxonomy" id="27376"/>
    <lineage>
        <taxon>Eukaryota</taxon>
        <taxon>Fungi</taxon>
        <taxon>Fungi incertae sedis</taxon>
        <taxon>Mucoromycota</taxon>
        <taxon>Glomeromycotina</taxon>
        <taxon>Glomeromycetes</taxon>
        <taxon>Diversisporales</taxon>
        <taxon>Acaulosporaceae</taxon>
        <taxon>Acaulospora</taxon>
    </lineage>
</organism>
<keyword evidence="2" id="KW-1185">Reference proteome</keyword>
<gene>
    <name evidence="1" type="ORF">ACOLOM_LOCUS10811</name>
</gene>
<dbReference type="EMBL" id="CAJVPT010036227">
    <property type="protein sequence ID" value="CAG8713870.1"/>
    <property type="molecule type" value="Genomic_DNA"/>
</dbReference>
<evidence type="ECO:0000313" key="2">
    <source>
        <dbReference type="Proteomes" id="UP000789525"/>
    </source>
</evidence>
<protein>
    <submittedName>
        <fullName evidence="1">12169_t:CDS:1</fullName>
    </submittedName>
</protein>
<dbReference type="Proteomes" id="UP000789525">
    <property type="component" value="Unassembled WGS sequence"/>
</dbReference>
<name>A0ACA9PL77_9GLOM</name>
<accession>A0ACA9PL77</accession>
<sequence>MQSLFLTGLPRVGKTTLITKLVSYFQENHPEISLRGFYTEQVISPITKTRIGFDVISLDGNRGILARKVGNQPDGVNISTRFTVGDYLVDVEEFEKLAIPTVQFDFNAFDGAKDETTEFGYRNKKVLLVVDEIGKMESFSKDFEDIIRDLIFEKVSCENINTDNKKKNCCILGTVALKFNGGLAREIREASRFEENVKVWEVTYQNRNNMVDLVRELEKMLDI</sequence>
<reference evidence="1" key="1">
    <citation type="submission" date="2021-06" db="EMBL/GenBank/DDBJ databases">
        <authorList>
            <person name="Kallberg Y."/>
            <person name="Tangrot J."/>
            <person name="Rosling A."/>
        </authorList>
    </citation>
    <scope>NUCLEOTIDE SEQUENCE</scope>
    <source>
        <strain evidence="1">CL356</strain>
    </source>
</reference>
<proteinExistence type="predicted"/>